<evidence type="ECO:0000313" key="2">
    <source>
        <dbReference type="Proteomes" id="UP000001423"/>
    </source>
</evidence>
<gene>
    <name evidence="1" type="ordered locus">PMT_2885</name>
</gene>
<accession>B9ESQ4</accession>
<sequence>MISFKVQTRAKQSLMPISANSIKTDQLSIFRWVKVDASIKD</sequence>
<dbReference type="Proteomes" id="UP000001423">
    <property type="component" value="Chromosome"/>
</dbReference>
<organism evidence="1 2">
    <name type="scientific">Prochlorococcus marinus (strain MIT 9313)</name>
    <dbReference type="NCBI Taxonomy" id="74547"/>
    <lineage>
        <taxon>Bacteria</taxon>
        <taxon>Bacillati</taxon>
        <taxon>Cyanobacteriota</taxon>
        <taxon>Cyanophyceae</taxon>
        <taxon>Synechococcales</taxon>
        <taxon>Prochlorococcaceae</taxon>
        <taxon>Prochlorococcus</taxon>
    </lineage>
</organism>
<dbReference type="KEGG" id="pmt:PMT_2885"/>
<reference evidence="1 2" key="1">
    <citation type="journal article" date="2003" name="Nature">
        <title>Genome divergence in two Prochlorococcus ecotypes reflects oceanic niche differentiation.</title>
        <authorList>
            <person name="Rocap G."/>
            <person name="Larimer F.W."/>
            <person name="Lamerdin J.E."/>
            <person name="Malfatti S."/>
            <person name="Chain P."/>
            <person name="Ahlgren N.A."/>
            <person name="Arellano A."/>
            <person name="Coleman M."/>
            <person name="Hauser L."/>
            <person name="Hess W.R."/>
            <person name="Johnson Z.I."/>
            <person name="Land M.L."/>
            <person name="Lindell D."/>
            <person name="Post A.F."/>
            <person name="Regala W."/>
            <person name="Shah M."/>
            <person name="Shaw S.L."/>
            <person name="Steglich C."/>
            <person name="Sullivan M.B."/>
            <person name="Ting C.S."/>
            <person name="Tolonen A."/>
            <person name="Webb E.A."/>
            <person name="Zinser E.R."/>
            <person name="Chisholm S.W."/>
        </authorList>
    </citation>
    <scope>NUCLEOTIDE SEQUENCE [LARGE SCALE GENOMIC DNA]</scope>
    <source>
        <strain evidence="2">MIT 9313</strain>
    </source>
</reference>
<dbReference type="HOGENOM" id="CLU_3275054_0_0_3"/>
<evidence type="ECO:0000313" key="1">
    <source>
        <dbReference type="EMBL" id="CAX32404.1"/>
    </source>
</evidence>
<name>B9ESQ4_PROMM</name>
<dbReference type="AlphaFoldDB" id="B9ESQ4"/>
<proteinExistence type="predicted"/>
<protein>
    <submittedName>
        <fullName evidence="1">Uncharacterized protein</fullName>
    </submittedName>
</protein>
<dbReference type="EMBL" id="BX548175">
    <property type="protein sequence ID" value="CAX32404.1"/>
    <property type="molecule type" value="Genomic_DNA"/>
</dbReference>
<keyword evidence="2" id="KW-1185">Reference proteome</keyword>